<comment type="caution">
    <text evidence="3">The sequence shown here is derived from an EMBL/GenBank/DDBJ whole genome shotgun (WGS) entry which is preliminary data.</text>
</comment>
<keyword evidence="4" id="KW-1185">Reference proteome</keyword>
<gene>
    <name evidence="3" type="ORF">BC792_10623</name>
</gene>
<proteinExistence type="predicted"/>
<dbReference type="AlphaFoldDB" id="A0A5S5DMP4"/>
<reference evidence="3 4" key="1">
    <citation type="submission" date="2019-07" db="EMBL/GenBank/DDBJ databases">
        <title>Genomic Encyclopedia of Archaeal and Bacterial Type Strains, Phase II (KMG-II): from individual species to whole genera.</title>
        <authorList>
            <person name="Goeker M."/>
        </authorList>
    </citation>
    <scope>NUCLEOTIDE SEQUENCE [LARGE SCALE GENOMIC DNA]</scope>
    <source>
        <strain evidence="3 4">DSM 18850</strain>
    </source>
</reference>
<accession>A0A5S5DMP4</accession>
<dbReference type="GO" id="GO:0030153">
    <property type="term" value="P:bacteriocin immunity"/>
    <property type="evidence" value="ECO:0007669"/>
    <property type="project" value="InterPro"/>
</dbReference>
<keyword evidence="1" id="KW-0812">Transmembrane</keyword>
<keyword evidence="1" id="KW-0472">Membrane</keyword>
<dbReference type="EMBL" id="VNHX01000006">
    <property type="protein sequence ID" value="TYP96316.1"/>
    <property type="molecule type" value="Genomic_DNA"/>
</dbReference>
<dbReference type="Proteomes" id="UP000325105">
    <property type="component" value="Unassembled WGS sequence"/>
</dbReference>
<keyword evidence="1" id="KW-1133">Transmembrane helix</keyword>
<evidence type="ECO:0000259" key="2">
    <source>
        <dbReference type="Pfam" id="PF06713"/>
    </source>
</evidence>
<evidence type="ECO:0000313" key="3">
    <source>
        <dbReference type="EMBL" id="TYP96316.1"/>
    </source>
</evidence>
<feature type="transmembrane region" description="Helical" evidence="1">
    <location>
        <begin position="25"/>
        <end position="49"/>
    </location>
</feature>
<organism evidence="3 4">
    <name type="scientific">Sphingobacterium allocomposti</name>
    <dbReference type="NCBI Taxonomy" id="415956"/>
    <lineage>
        <taxon>Bacteria</taxon>
        <taxon>Pseudomonadati</taxon>
        <taxon>Bacteroidota</taxon>
        <taxon>Sphingobacteriia</taxon>
        <taxon>Sphingobacteriales</taxon>
        <taxon>Sphingobacteriaceae</taxon>
        <taxon>Sphingobacterium</taxon>
    </lineage>
</organism>
<protein>
    <submittedName>
        <fullName evidence="3">PH (Pleckstrin Homology) domain-containing protein</fullName>
    </submittedName>
</protein>
<sequence>MGASALQIIIKAVNATPREEGIAEWFFAVLLLGLVALTIHLVLTTHYVIDGQLLFIRSGFLHKITLEISTIRKIEETNNPISAPAVSFDRLEIFYNRFDTVLVSPKDKQGFIEDLVKVNPSIVIKSRYNRG</sequence>
<feature type="domain" description="Uncharacterized protein YyaB-like PH" evidence="2">
    <location>
        <begin position="45"/>
        <end position="119"/>
    </location>
</feature>
<evidence type="ECO:0000313" key="4">
    <source>
        <dbReference type="Proteomes" id="UP000325105"/>
    </source>
</evidence>
<name>A0A5S5DMP4_9SPHI</name>
<evidence type="ECO:0000256" key="1">
    <source>
        <dbReference type="SAM" id="Phobius"/>
    </source>
</evidence>
<dbReference type="InterPro" id="IPR009589">
    <property type="entry name" value="PH_YyaB-like"/>
</dbReference>
<dbReference type="Pfam" id="PF06713">
    <property type="entry name" value="bPH_4"/>
    <property type="match status" value="1"/>
</dbReference>